<feature type="compositionally biased region" description="Acidic residues" evidence="9">
    <location>
        <begin position="1"/>
        <end position="13"/>
    </location>
</feature>
<evidence type="ECO:0000256" key="2">
    <source>
        <dbReference type="ARBA" id="ARBA00022771"/>
    </source>
</evidence>
<evidence type="ECO:0000259" key="10">
    <source>
        <dbReference type="PROSITE" id="PS50884"/>
    </source>
</evidence>
<dbReference type="InterPro" id="IPR045174">
    <property type="entry name" value="Dof"/>
</dbReference>
<accession>A0A833R3S0</accession>
<dbReference type="InterPro" id="IPR003851">
    <property type="entry name" value="Znf_Dof"/>
</dbReference>
<comment type="subcellular location">
    <subcellularLocation>
        <location evidence="8">Nucleus</location>
    </subcellularLocation>
</comment>
<evidence type="ECO:0000256" key="8">
    <source>
        <dbReference type="PROSITE-ProRule" id="PRU00071"/>
    </source>
</evidence>
<feature type="region of interest" description="Disordered" evidence="9">
    <location>
        <begin position="1"/>
        <end position="74"/>
    </location>
</feature>
<sequence length="171" mass="18801">MSTVDLDDPDESPETPPEIKLFGRVIQSGPAEPDPDPDQRSRSTSEPPPQSPAPDAAAVAGGGDEARVPPRLPCPRCSSKETKFCYFNNYNVNQPRHFCRSCRRYWTAGGALRNVPVGSGSRGRGHARPGPYPDPFRTDRWRLDSTEKPSDLGRTRRAETGPLDQGVSRET</sequence>
<proteinExistence type="predicted"/>
<dbReference type="EMBL" id="SWLB01000009">
    <property type="protein sequence ID" value="KAF3334779.1"/>
    <property type="molecule type" value="Genomic_DNA"/>
</dbReference>
<dbReference type="AlphaFoldDB" id="A0A833R3S0"/>
<evidence type="ECO:0000256" key="5">
    <source>
        <dbReference type="ARBA" id="ARBA00023125"/>
    </source>
</evidence>
<dbReference type="Proteomes" id="UP000623129">
    <property type="component" value="Unassembled WGS sequence"/>
</dbReference>
<keyword evidence="3" id="KW-0862">Zinc</keyword>
<keyword evidence="6" id="KW-0804">Transcription</keyword>
<dbReference type="GO" id="GO:0003700">
    <property type="term" value="F:DNA-binding transcription factor activity"/>
    <property type="evidence" value="ECO:0007669"/>
    <property type="project" value="InterPro"/>
</dbReference>
<evidence type="ECO:0000256" key="3">
    <source>
        <dbReference type="ARBA" id="ARBA00022833"/>
    </source>
</evidence>
<evidence type="ECO:0000313" key="11">
    <source>
        <dbReference type="EMBL" id="KAF3334779.1"/>
    </source>
</evidence>
<dbReference type="GO" id="GO:0003677">
    <property type="term" value="F:DNA binding"/>
    <property type="evidence" value="ECO:0007669"/>
    <property type="project" value="UniProtKB-UniRule"/>
</dbReference>
<dbReference type="Pfam" id="PF02701">
    <property type="entry name" value="Zn_ribbon_Dof"/>
    <property type="match status" value="1"/>
</dbReference>
<dbReference type="GO" id="GO:0008270">
    <property type="term" value="F:zinc ion binding"/>
    <property type="evidence" value="ECO:0007669"/>
    <property type="project" value="UniProtKB-KW"/>
</dbReference>
<keyword evidence="2 8" id="KW-0863">Zinc-finger</keyword>
<dbReference type="PANTHER" id="PTHR31089:SF22">
    <property type="entry name" value="CYCLIC DOF FACTOR 4"/>
    <property type="match status" value="1"/>
</dbReference>
<protein>
    <submittedName>
        <fullName evidence="11">Cyclic dof factor 4-like protein</fullName>
    </submittedName>
</protein>
<evidence type="ECO:0000256" key="4">
    <source>
        <dbReference type="ARBA" id="ARBA00023015"/>
    </source>
</evidence>
<evidence type="ECO:0000256" key="7">
    <source>
        <dbReference type="ARBA" id="ARBA00023242"/>
    </source>
</evidence>
<evidence type="ECO:0000256" key="1">
    <source>
        <dbReference type="ARBA" id="ARBA00022723"/>
    </source>
</evidence>
<dbReference type="PANTHER" id="PTHR31089">
    <property type="entry name" value="CYCLIC DOF FACTOR 2"/>
    <property type="match status" value="1"/>
</dbReference>
<dbReference type="OrthoDB" id="1927254at2759"/>
<comment type="caution">
    <text evidence="11">The sequence shown here is derived from an EMBL/GenBank/DDBJ whole genome shotgun (WGS) entry which is preliminary data.</text>
</comment>
<keyword evidence="7 8" id="KW-0539">Nucleus</keyword>
<keyword evidence="1" id="KW-0479">Metal-binding</keyword>
<dbReference type="PROSITE" id="PS01361">
    <property type="entry name" value="ZF_DOF_1"/>
    <property type="match status" value="1"/>
</dbReference>
<keyword evidence="5 8" id="KW-0238">DNA-binding</keyword>
<dbReference type="GO" id="GO:0005634">
    <property type="term" value="C:nucleus"/>
    <property type="evidence" value="ECO:0007669"/>
    <property type="project" value="UniProtKB-SubCell"/>
</dbReference>
<evidence type="ECO:0000256" key="6">
    <source>
        <dbReference type="ARBA" id="ARBA00023163"/>
    </source>
</evidence>
<gene>
    <name evidence="11" type="ORF">FCM35_KLT21383</name>
</gene>
<name>A0A833R3S0_9POAL</name>
<feature type="domain" description="Dof-type" evidence="10">
    <location>
        <begin position="72"/>
        <end position="126"/>
    </location>
</feature>
<dbReference type="PROSITE" id="PS50884">
    <property type="entry name" value="ZF_DOF_2"/>
    <property type="match status" value="1"/>
</dbReference>
<feature type="region of interest" description="Disordered" evidence="9">
    <location>
        <begin position="113"/>
        <end position="171"/>
    </location>
</feature>
<evidence type="ECO:0000256" key="9">
    <source>
        <dbReference type="SAM" id="MobiDB-lite"/>
    </source>
</evidence>
<keyword evidence="4" id="KW-0805">Transcription regulation</keyword>
<evidence type="ECO:0000313" key="12">
    <source>
        <dbReference type="Proteomes" id="UP000623129"/>
    </source>
</evidence>
<organism evidence="11 12">
    <name type="scientific">Carex littledalei</name>
    <dbReference type="NCBI Taxonomy" id="544730"/>
    <lineage>
        <taxon>Eukaryota</taxon>
        <taxon>Viridiplantae</taxon>
        <taxon>Streptophyta</taxon>
        <taxon>Embryophyta</taxon>
        <taxon>Tracheophyta</taxon>
        <taxon>Spermatophyta</taxon>
        <taxon>Magnoliopsida</taxon>
        <taxon>Liliopsida</taxon>
        <taxon>Poales</taxon>
        <taxon>Cyperaceae</taxon>
        <taxon>Cyperoideae</taxon>
        <taxon>Cariceae</taxon>
        <taxon>Carex</taxon>
        <taxon>Carex subgen. Euthyceras</taxon>
    </lineage>
</organism>
<keyword evidence="12" id="KW-1185">Reference proteome</keyword>
<reference evidence="11" key="1">
    <citation type="submission" date="2020-01" db="EMBL/GenBank/DDBJ databases">
        <title>Genome sequence of Kobresia littledalei, the first chromosome-level genome in the family Cyperaceae.</title>
        <authorList>
            <person name="Qu G."/>
        </authorList>
    </citation>
    <scope>NUCLEOTIDE SEQUENCE</scope>
    <source>
        <strain evidence="11">C.B.Clarke</strain>
        <tissue evidence="11">Leaf</tissue>
    </source>
</reference>
<feature type="compositionally biased region" description="Basic and acidic residues" evidence="9">
    <location>
        <begin position="136"/>
        <end position="159"/>
    </location>
</feature>